<dbReference type="SUPFAM" id="SSF55031">
    <property type="entry name" value="Bacterial exopeptidase dimerisation domain"/>
    <property type="match status" value="1"/>
</dbReference>
<dbReference type="PIRSF" id="PIRSF005962">
    <property type="entry name" value="Pept_M20D_amidohydro"/>
    <property type="match status" value="1"/>
</dbReference>
<dbReference type="AlphaFoldDB" id="A0A7X6GW82"/>
<dbReference type="InterPro" id="IPR036264">
    <property type="entry name" value="Bact_exopeptidase_dim_dom"/>
</dbReference>
<keyword evidence="5" id="KW-1185">Reference proteome</keyword>
<dbReference type="NCBIfam" id="TIGR01891">
    <property type="entry name" value="amidohydrolases"/>
    <property type="match status" value="1"/>
</dbReference>
<feature type="binding site" evidence="2">
    <location>
        <position position="104"/>
    </location>
    <ligand>
        <name>Mn(2+)</name>
        <dbReference type="ChEBI" id="CHEBI:29035"/>
        <label>2</label>
    </ligand>
</feature>
<gene>
    <name evidence="4" type="ORF">HCU73_02945</name>
</gene>
<dbReference type="PANTHER" id="PTHR11014:SF63">
    <property type="entry name" value="METALLOPEPTIDASE, PUTATIVE (AFU_ORTHOLOGUE AFUA_6G09600)-RELATED"/>
    <property type="match status" value="1"/>
</dbReference>
<reference evidence="4 5" key="1">
    <citation type="submission" date="2020-04" db="EMBL/GenBank/DDBJ databases">
        <authorList>
            <person name="Yoon J."/>
        </authorList>
    </citation>
    <scope>NUCLEOTIDE SEQUENCE [LARGE SCALE GENOMIC DNA]</scope>
    <source>
        <strain evidence="4 5">KMU-115</strain>
    </source>
</reference>
<keyword evidence="1 4" id="KW-0378">Hydrolase</keyword>
<feature type="binding site" evidence="2">
    <location>
        <position position="361"/>
    </location>
    <ligand>
        <name>Mn(2+)</name>
        <dbReference type="ChEBI" id="CHEBI:29035"/>
        <label>2</label>
    </ligand>
</feature>
<dbReference type="Gene3D" id="3.30.70.360">
    <property type="match status" value="1"/>
</dbReference>
<dbReference type="GO" id="GO:0046872">
    <property type="term" value="F:metal ion binding"/>
    <property type="evidence" value="ECO:0007669"/>
    <property type="project" value="UniProtKB-KW"/>
</dbReference>
<dbReference type="InterPro" id="IPR017439">
    <property type="entry name" value="Amidohydrolase"/>
</dbReference>
<dbReference type="GO" id="GO:0050118">
    <property type="term" value="F:N-acetyldiaminopimelate deacetylase activity"/>
    <property type="evidence" value="ECO:0007669"/>
    <property type="project" value="UniProtKB-ARBA"/>
</dbReference>
<dbReference type="FunFam" id="3.30.70.360:FF:000001">
    <property type="entry name" value="N-acetyldiaminopimelate deacetylase"/>
    <property type="match status" value="1"/>
</dbReference>
<feature type="binding site" evidence="2">
    <location>
        <position position="106"/>
    </location>
    <ligand>
        <name>Mn(2+)</name>
        <dbReference type="ChEBI" id="CHEBI:29035"/>
        <label>2</label>
    </ligand>
</feature>
<feature type="binding site" evidence="2">
    <location>
        <position position="165"/>
    </location>
    <ligand>
        <name>Mn(2+)</name>
        <dbReference type="ChEBI" id="CHEBI:29035"/>
        <label>2</label>
    </ligand>
</feature>
<dbReference type="Gene3D" id="3.40.630.10">
    <property type="entry name" value="Zn peptidases"/>
    <property type="match status" value="1"/>
</dbReference>
<evidence type="ECO:0000256" key="1">
    <source>
        <dbReference type="ARBA" id="ARBA00022801"/>
    </source>
</evidence>
<name>A0A7X6GW82_9RHOB</name>
<dbReference type="Pfam" id="PF07687">
    <property type="entry name" value="M20_dimer"/>
    <property type="match status" value="1"/>
</dbReference>
<dbReference type="Pfam" id="PF01546">
    <property type="entry name" value="Peptidase_M20"/>
    <property type="match status" value="1"/>
</dbReference>
<keyword evidence="2" id="KW-0479">Metal-binding</keyword>
<evidence type="ECO:0000313" key="5">
    <source>
        <dbReference type="Proteomes" id="UP000526408"/>
    </source>
</evidence>
<keyword evidence="2" id="KW-0464">Manganese</keyword>
<dbReference type="RefSeq" id="WP_168621898.1">
    <property type="nucleotide sequence ID" value="NZ_JAAZQQ010000001.1"/>
</dbReference>
<feature type="binding site" evidence="2">
    <location>
        <position position="139"/>
    </location>
    <ligand>
        <name>Mn(2+)</name>
        <dbReference type="ChEBI" id="CHEBI:29035"/>
        <label>2</label>
    </ligand>
</feature>
<accession>A0A7X6GW82</accession>
<dbReference type="GO" id="GO:0019877">
    <property type="term" value="P:diaminopimelate biosynthetic process"/>
    <property type="evidence" value="ECO:0007669"/>
    <property type="project" value="UniProtKB-ARBA"/>
</dbReference>
<organism evidence="4 5">
    <name type="scientific">Roseicyclus persicicus</name>
    <dbReference type="NCBI Taxonomy" id="2650661"/>
    <lineage>
        <taxon>Bacteria</taxon>
        <taxon>Pseudomonadati</taxon>
        <taxon>Pseudomonadota</taxon>
        <taxon>Alphaproteobacteria</taxon>
        <taxon>Rhodobacterales</taxon>
        <taxon>Roseobacteraceae</taxon>
        <taxon>Roseicyclus</taxon>
    </lineage>
</organism>
<feature type="domain" description="Peptidase M20 dimerisation" evidence="3">
    <location>
        <begin position="188"/>
        <end position="286"/>
    </location>
</feature>
<dbReference type="SUPFAM" id="SSF53187">
    <property type="entry name" value="Zn-dependent exopeptidases"/>
    <property type="match status" value="1"/>
</dbReference>
<dbReference type="CDD" id="cd05666">
    <property type="entry name" value="M20_Acy1-like"/>
    <property type="match status" value="1"/>
</dbReference>
<comment type="cofactor">
    <cofactor evidence="2">
        <name>Mn(2+)</name>
        <dbReference type="ChEBI" id="CHEBI:29035"/>
    </cofactor>
    <text evidence="2">The Mn(2+) ion enhances activity.</text>
</comment>
<protein>
    <submittedName>
        <fullName evidence="4">Amidohydrolase</fullName>
    </submittedName>
</protein>
<sequence>MPIKNRLAELMPEIAAWRRELHENPEILFDLPKTTAMVEAKLREFGVDEIHTGIGRSGIVALIRGKTDTRGYCVGLRADMDALPMDEHTGLPHASKTPGKMHACGHDGHTAMLLGAAKYLSETRNFDGTVALIFQPAEEGGGGGHEMVKDGMMERFGIDEVYGMHNEPGLPVGEFGVSPGPIMAASDSFELRVVGKGGHAARPHMCVDPTPAACTLVMALQTVASRNVDPIKQIVVSVCTVKTSSEAFNIIPSEVLVRGTVRTLDAGVRDTAEARIRALCHSTAEAYGCEAHLDYERGYPIVVNHDANAEIAAEIARAVAGEDKVRWGRPPRMGGEDFAYMLQARPGAFINVGNGDTHGLHHPQYDFSDEAIPYGCSFFAELVERRMPAA</sequence>
<evidence type="ECO:0000259" key="3">
    <source>
        <dbReference type="Pfam" id="PF07687"/>
    </source>
</evidence>
<dbReference type="InterPro" id="IPR002933">
    <property type="entry name" value="Peptidase_M20"/>
</dbReference>
<dbReference type="EMBL" id="JAAZQQ010000001">
    <property type="protein sequence ID" value="NKX43535.1"/>
    <property type="molecule type" value="Genomic_DNA"/>
</dbReference>
<comment type="caution">
    <text evidence="4">The sequence shown here is derived from an EMBL/GenBank/DDBJ whole genome shotgun (WGS) entry which is preliminary data.</text>
</comment>
<dbReference type="PANTHER" id="PTHR11014">
    <property type="entry name" value="PEPTIDASE M20 FAMILY MEMBER"/>
    <property type="match status" value="1"/>
</dbReference>
<evidence type="ECO:0000256" key="2">
    <source>
        <dbReference type="PIRSR" id="PIRSR005962-1"/>
    </source>
</evidence>
<proteinExistence type="predicted"/>
<evidence type="ECO:0000313" key="4">
    <source>
        <dbReference type="EMBL" id="NKX43535.1"/>
    </source>
</evidence>
<dbReference type="InterPro" id="IPR011650">
    <property type="entry name" value="Peptidase_M20_dimer"/>
</dbReference>
<dbReference type="Proteomes" id="UP000526408">
    <property type="component" value="Unassembled WGS sequence"/>
</dbReference>